<dbReference type="Gene3D" id="3.30.70.1730">
    <property type="match status" value="1"/>
</dbReference>
<dbReference type="EMBL" id="DTCA01000112">
    <property type="protein sequence ID" value="HGM07490.1"/>
    <property type="molecule type" value="Genomic_DNA"/>
</dbReference>
<evidence type="ECO:0000256" key="2">
    <source>
        <dbReference type="ARBA" id="ARBA00022980"/>
    </source>
</evidence>
<feature type="coiled-coil region" evidence="4">
    <location>
        <begin position="321"/>
        <end position="356"/>
    </location>
</feature>
<dbReference type="Pfam" id="PF17777">
    <property type="entry name" value="RL10P_insert"/>
    <property type="match status" value="1"/>
</dbReference>
<reference evidence="6" key="1">
    <citation type="journal article" date="2020" name="mSystems">
        <title>Genome- and Community-Level Interaction Insights into Carbon Utilization and Element Cycling Functions of Hydrothermarchaeota in Hydrothermal Sediment.</title>
        <authorList>
            <person name="Zhou Z."/>
            <person name="Liu Y."/>
            <person name="Xu W."/>
            <person name="Pan J."/>
            <person name="Luo Z.H."/>
            <person name="Li M."/>
        </authorList>
    </citation>
    <scope>NUCLEOTIDE SEQUENCE [LARGE SCALE GENOMIC DNA]</scope>
    <source>
        <strain evidence="6">SpSt-658</strain>
    </source>
</reference>
<keyword evidence="2 6" id="KW-0689">Ribosomal protein</keyword>
<dbReference type="InterPro" id="IPR040637">
    <property type="entry name" value="Ribosomal_uL10-like_insert"/>
</dbReference>
<evidence type="ECO:0000256" key="1">
    <source>
        <dbReference type="ARBA" id="ARBA00008889"/>
    </source>
</evidence>
<protein>
    <submittedName>
        <fullName evidence="6">50S ribosomal protein L10</fullName>
    </submittedName>
</protein>
<dbReference type="InterPro" id="IPR050323">
    <property type="entry name" value="Ribosomal_protein_uL10"/>
</dbReference>
<accession>A0A7C4H6Z7</accession>
<sequence length="359" mass="40185">MKIGLKKELEKLVKVYKTQKKVIKEEKTRPSLEEKRVVIEETKKLLTKYRTLILLEGTGVSSKLYLHMRRMYGDIFYIKMIKNKLLLKALNELGMPNTEEVAKYLTGPNVAVFTNLNAFEAKLIMDKIAITHRAKPGDKIENEIIVPPTRTELKPGPIMSLFGRLKIPIQVRDGVIWIMREATIAKPGDTVTQELASLLDKLGIEPKLLKPKIKLAYERGLVIPADKLVIDVEGVKSSIIDGIKSALSLAVEFVVPEPDIVRLAISRAYARACNLAIETGIVTRDIAPLVFRAALMKVYTLASILAQRIPELSSAVPTIQVQQVQQKLEETKEVKEEKKEEKAEALEEQLAEGLAALFG</sequence>
<evidence type="ECO:0000256" key="3">
    <source>
        <dbReference type="ARBA" id="ARBA00023274"/>
    </source>
</evidence>
<feature type="domain" description="Large ribosomal subunit protein uL10-like insertion" evidence="5">
    <location>
        <begin position="134"/>
        <end position="204"/>
    </location>
</feature>
<gene>
    <name evidence="6" type="primary">rplJ</name>
    <name evidence="6" type="ORF">ENU31_03670</name>
</gene>
<keyword evidence="3" id="KW-0687">Ribonucleoprotein</keyword>
<dbReference type="PANTHER" id="PTHR45699:SF3">
    <property type="entry name" value="LARGE RIBOSOMAL SUBUNIT PROTEIN UL10"/>
    <property type="match status" value="1"/>
</dbReference>
<dbReference type="SUPFAM" id="SSF160369">
    <property type="entry name" value="Ribosomal protein L10-like"/>
    <property type="match status" value="1"/>
</dbReference>
<dbReference type="Gene3D" id="3.90.105.20">
    <property type="match status" value="1"/>
</dbReference>
<evidence type="ECO:0000256" key="4">
    <source>
        <dbReference type="SAM" id="Coils"/>
    </source>
</evidence>
<dbReference type="GO" id="GO:0070180">
    <property type="term" value="F:large ribosomal subunit rRNA binding"/>
    <property type="evidence" value="ECO:0007669"/>
    <property type="project" value="TreeGrafter"/>
</dbReference>
<keyword evidence="4" id="KW-0175">Coiled coil</keyword>
<comment type="similarity">
    <text evidence="1">Belongs to the universal ribosomal protein uL10 family.</text>
</comment>
<dbReference type="Gene3D" id="6.10.140.760">
    <property type="match status" value="1"/>
</dbReference>
<dbReference type="InterPro" id="IPR043164">
    <property type="entry name" value="Ribosomal_uL10-like_insert_sf"/>
</dbReference>
<dbReference type="GO" id="GO:0022625">
    <property type="term" value="C:cytosolic large ribosomal subunit"/>
    <property type="evidence" value="ECO:0007669"/>
    <property type="project" value="TreeGrafter"/>
</dbReference>
<dbReference type="GO" id="GO:0003735">
    <property type="term" value="F:structural constituent of ribosome"/>
    <property type="evidence" value="ECO:0007669"/>
    <property type="project" value="TreeGrafter"/>
</dbReference>
<name>A0A7C4H6Z7_9CREN</name>
<proteinExistence type="inferred from homology"/>
<organism evidence="6">
    <name type="scientific">Ignisphaera aggregans</name>
    <dbReference type="NCBI Taxonomy" id="334771"/>
    <lineage>
        <taxon>Archaea</taxon>
        <taxon>Thermoproteota</taxon>
        <taxon>Thermoprotei</taxon>
        <taxon>Desulfurococcales</taxon>
        <taxon>Desulfurococcaceae</taxon>
        <taxon>Ignisphaera</taxon>
    </lineage>
</organism>
<dbReference type="GO" id="GO:0002181">
    <property type="term" value="P:cytoplasmic translation"/>
    <property type="evidence" value="ECO:0007669"/>
    <property type="project" value="TreeGrafter"/>
</dbReference>
<dbReference type="InterPro" id="IPR001790">
    <property type="entry name" value="Ribosomal_uL10"/>
</dbReference>
<dbReference type="Pfam" id="PF00466">
    <property type="entry name" value="Ribosomal_L10"/>
    <property type="match status" value="1"/>
</dbReference>
<evidence type="ECO:0000313" key="6">
    <source>
        <dbReference type="EMBL" id="HGM07490.1"/>
    </source>
</evidence>
<dbReference type="GO" id="GO:0000027">
    <property type="term" value="P:ribosomal large subunit assembly"/>
    <property type="evidence" value="ECO:0007669"/>
    <property type="project" value="TreeGrafter"/>
</dbReference>
<evidence type="ECO:0000259" key="5">
    <source>
        <dbReference type="Pfam" id="PF17777"/>
    </source>
</evidence>
<dbReference type="AlphaFoldDB" id="A0A7C4H6Z7"/>
<dbReference type="InterPro" id="IPR043141">
    <property type="entry name" value="Ribosomal_uL10-like_sf"/>
</dbReference>
<comment type="caution">
    <text evidence="6">The sequence shown here is derived from an EMBL/GenBank/DDBJ whole genome shotgun (WGS) entry which is preliminary data.</text>
</comment>
<dbReference type="PANTHER" id="PTHR45699">
    <property type="entry name" value="60S ACIDIC RIBOSOMAL PROTEIN P0"/>
    <property type="match status" value="1"/>
</dbReference>